<accession>A0A6P2BUK9</accession>
<sequence>MDSAGQNSSARRVVVVGGTANQLQLNSTTVRLGALAIASIVPLRPTSESLTLAHDVAKPKVGQVLLAGRGKLVPAGLIAVVRTVTSSSSLDHRPAGTGLPEVVSYLQQSRPAGIAAAPIEEAVTIHQARAQARPAAFADSDGNSLRSRPLTSRLERKWSKRAELDNLYTCALPQRDH</sequence>
<proteinExistence type="predicted"/>
<protein>
    <submittedName>
        <fullName evidence="1">Uncharacterized protein</fullName>
    </submittedName>
</protein>
<evidence type="ECO:0000313" key="1">
    <source>
        <dbReference type="EMBL" id="TVZ02782.1"/>
    </source>
</evidence>
<name>A0A6P2BUK9_9ACTN</name>
<keyword evidence="2" id="KW-1185">Reference proteome</keyword>
<dbReference type="EMBL" id="RPFW01000004">
    <property type="protein sequence ID" value="TVZ02782.1"/>
    <property type="molecule type" value="Genomic_DNA"/>
</dbReference>
<dbReference type="AlphaFoldDB" id="A0A6P2BUK9"/>
<comment type="caution">
    <text evidence="1">The sequence shown here is derived from an EMBL/GenBank/DDBJ whole genome shotgun (WGS) entry which is preliminary data.</text>
</comment>
<organism evidence="1 2">
    <name type="scientific">Trebonia kvetii</name>
    <dbReference type="NCBI Taxonomy" id="2480626"/>
    <lineage>
        <taxon>Bacteria</taxon>
        <taxon>Bacillati</taxon>
        <taxon>Actinomycetota</taxon>
        <taxon>Actinomycetes</taxon>
        <taxon>Streptosporangiales</taxon>
        <taxon>Treboniaceae</taxon>
        <taxon>Trebonia</taxon>
    </lineage>
</organism>
<reference evidence="1 2" key="1">
    <citation type="submission" date="2018-11" db="EMBL/GenBank/DDBJ databases">
        <title>Trebonia kvetii gen.nov., sp.nov., a novel acidophilic actinobacterium, and proposal of the new actinobacterial family Treboniaceae fam. nov.</title>
        <authorList>
            <person name="Rapoport D."/>
            <person name="Sagova-Mareckova M."/>
            <person name="Sedlacek I."/>
            <person name="Provaznik J."/>
            <person name="Kralova S."/>
            <person name="Pavlinic D."/>
            <person name="Benes V."/>
            <person name="Kopecky J."/>
        </authorList>
    </citation>
    <scope>NUCLEOTIDE SEQUENCE [LARGE SCALE GENOMIC DNA]</scope>
    <source>
        <strain evidence="1 2">15Tr583</strain>
    </source>
</reference>
<dbReference type="Proteomes" id="UP000460272">
    <property type="component" value="Unassembled WGS sequence"/>
</dbReference>
<gene>
    <name evidence="1" type="ORF">EAS64_20000</name>
</gene>
<evidence type="ECO:0000313" key="2">
    <source>
        <dbReference type="Proteomes" id="UP000460272"/>
    </source>
</evidence>